<dbReference type="RefSeq" id="WP_343945128.1">
    <property type="nucleotide sequence ID" value="NZ_BAAAHP010000196.1"/>
</dbReference>
<dbReference type="SMART" id="SM00345">
    <property type="entry name" value="HTH_GNTR"/>
    <property type="match status" value="1"/>
</dbReference>
<dbReference type="SUPFAM" id="SSF48008">
    <property type="entry name" value="GntR ligand-binding domain-like"/>
    <property type="match status" value="1"/>
</dbReference>
<dbReference type="InterPro" id="IPR011711">
    <property type="entry name" value="GntR_C"/>
</dbReference>
<dbReference type="SMART" id="SM00895">
    <property type="entry name" value="FCD"/>
    <property type="match status" value="1"/>
</dbReference>
<dbReference type="PROSITE" id="PS50949">
    <property type="entry name" value="HTH_GNTR"/>
    <property type="match status" value="1"/>
</dbReference>
<dbReference type="CDD" id="cd07377">
    <property type="entry name" value="WHTH_GntR"/>
    <property type="match status" value="1"/>
</dbReference>
<dbReference type="Gene3D" id="1.10.10.10">
    <property type="entry name" value="Winged helix-like DNA-binding domain superfamily/Winged helix DNA-binding domain"/>
    <property type="match status" value="1"/>
</dbReference>
<name>A0ABN1N9B8_9PSEU</name>
<keyword evidence="3" id="KW-0804">Transcription</keyword>
<dbReference type="InterPro" id="IPR036390">
    <property type="entry name" value="WH_DNA-bd_sf"/>
</dbReference>
<evidence type="ECO:0000313" key="6">
    <source>
        <dbReference type="Proteomes" id="UP001499967"/>
    </source>
</evidence>
<dbReference type="InterPro" id="IPR036388">
    <property type="entry name" value="WH-like_DNA-bd_sf"/>
</dbReference>
<proteinExistence type="predicted"/>
<evidence type="ECO:0000259" key="4">
    <source>
        <dbReference type="PROSITE" id="PS50949"/>
    </source>
</evidence>
<dbReference type="PANTHER" id="PTHR43537:SF5">
    <property type="entry name" value="UXU OPERON TRANSCRIPTIONAL REGULATOR"/>
    <property type="match status" value="1"/>
</dbReference>
<dbReference type="SUPFAM" id="SSF46785">
    <property type="entry name" value="Winged helix' DNA-binding domain"/>
    <property type="match status" value="1"/>
</dbReference>
<dbReference type="Proteomes" id="UP001499967">
    <property type="component" value="Unassembled WGS sequence"/>
</dbReference>
<dbReference type="Pfam" id="PF07729">
    <property type="entry name" value="FCD"/>
    <property type="match status" value="1"/>
</dbReference>
<evidence type="ECO:0000256" key="1">
    <source>
        <dbReference type="ARBA" id="ARBA00023015"/>
    </source>
</evidence>
<organism evidence="5 6">
    <name type="scientific">Pseudonocardia zijingensis</name>
    <dbReference type="NCBI Taxonomy" id="153376"/>
    <lineage>
        <taxon>Bacteria</taxon>
        <taxon>Bacillati</taxon>
        <taxon>Actinomycetota</taxon>
        <taxon>Actinomycetes</taxon>
        <taxon>Pseudonocardiales</taxon>
        <taxon>Pseudonocardiaceae</taxon>
        <taxon>Pseudonocardia</taxon>
    </lineage>
</organism>
<evidence type="ECO:0000256" key="2">
    <source>
        <dbReference type="ARBA" id="ARBA00023125"/>
    </source>
</evidence>
<evidence type="ECO:0000256" key="3">
    <source>
        <dbReference type="ARBA" id="ARBA00023163"/>
    </source>
</evidence>
<accession>A0ABN1N9B8</accession>
<keyword evidence="1" id="KW-0805">Transcription regulation</keyword>
<dbReference type="EMBL" id="BAAAHP010000196">
    <property type="protein sequence ID" value="GAA0898472.1"/>
    <property type="molecule type" value="Genomic_DNA"/>
</dbReference>
<dbReference type="PANTHER" id="PTHR43537">
    <property type="entry name" value="TRANSCRIPTIONAL REGULATOR, GNTR FAMILY"/>
    <property type="match status" value="1"/>
</dbReference>
<feature type="domain" description="HTH gntR-type" evidence="4">
    <location>
        <begin position="3"/>
        <end position="71"/>
    </location>
</feature>
<gene>
    <name evidence="5" type="ORF">GCM10009559_60980</name>
</gene>
<keyword evidence="6" id="KW-1185">Reference proteome</keyword>
<dbReference type="InterPro" id="IPR000524">
    <property type="entry name" value="Tscrpt_reg_HTH_GntR"/>
</dbReference>
<protein>
    <submittedName>
        <fullName evidence="5">FadR/GntR family transcriptional regulator</fullName>
    </submittedName>
</protein>
<dbReference type="InterPro" id="IPR008920">
    <property type="entry name" value="TF_FadR/GntR_C"/>
</dbReference>
<sequence>MRPGRADVVAEQLLDLVLDGTFPIGGPLPSESDLAVRFGVSRLTVREAIRSLVPTRVLDVQQGRSTLVNPTSLWSPLDGRLLLARSRAGADPLLLPRRLMEARRAVEVAIVELAAVRRQEPHLERLRALHQQMLEGHAREDAAAAAEADLAFHAALFDAADNVFLDALFEPLSSALRAMRRETSAVRDFRSHALDRHAAILRAVEAGDPVQARAAMEAHLQQTEEDVEHYLDPAGSAAGR</sequence>
<reference evidence="5 6" key="1">
    <citation type="journal article" date="2019" name="Int. J. Syst. Evol. Microbiol.">
        <title>The Global Catalogue of Microorganisms (GCM) 10K type strain sequencing project: providing services to taxonomists for standard genome sequencing and annotation.</title>
        <authorList>
            <consortium name="The Broad Institute Genomics Platform"/>
            <consortium name="The Broad Institute Genome Sequencing Center for Infectious Disease"/>
            <person name="Wu L."/>
            <person name="Ma J."/>
        </authorList>
    </citation>
    <scope>NUCLEOTIDE SEQUENCE [LARGE SCALE GENOMIC DNA]</scope>
    <source>
        <strain evidence="5 6">JCM 11117</strain>
    </source>
</reference>
<evidence type="ECO:0000313" key="5">
    <source>
        <dbReference type="EMBL" id="GAA0898472.1"/>
    </source>
</evidence>
<keyword evidence="2" id="KW-0238">DNA-binding</keyword>
<comment type="caution">
    <text evidence="5">The sequence shown here is derived from an EMBL/GenBank/DDBJ whole genome shotgun (WGS) entry which is preliminary data.</text>
</comment>
<dbReference type="Pfam" id="PF00392">
    <property type="entry name" value="GntR"/>
    <property type="match status" value="1"/>
</dbReference>
<dbReference type="Gene3D" id="1.20.120.530">
    <property type="entry name" value="GntR ligand-binding domain-like"/>
    <property type="match status" value="1"/>
</dbReference>
<dbReference type="PRINTS" id="PR00035">
    <property type="entry name" value="HTHGNTR"/>
</dbReference>